<dbReference type="PRINTS" id="PR00368">
    <property type="entry name" value="FADPNR"/>
</dbReference>
<dbReference type="PANTHER" id="PTHR43014">
    <property type="entry name" value="MERCURIC REDUCTASE"/>
    <property type="match status" value="1"/>
</dbReference>
<dbReference type="PRINTS" id="PR00411">
    <property type="entry name" value="PNDRDTASEI"/>
</dbReference>
<accession>A0A0L0G6S6</accession>
<dbReference type="AlphaFoldDB" id="A0A0L0G6S6"/>
<evidence type="ECO:0000256" key="2">
    <source>
        <dbReference type="ARBA" id="ARBA00007532"/>
    </source>
</evidence>
<dbReference type="STRING" id="667725.A0A0L0G6S6"/>
<name>A0A0L0G6S6_9EUKA</name>
<dbReference type="CDD" id="cd04371">
    <property type="entry name" value="DEP"/>
    <property type="match status" value="1"/>
</dbReference>
<keyword evidence="12" id="KW-1185">Reference proteome</keyword>
<dbReference type="Gene3D" id="1.10.10.10">
    <property type="entry name" value="Winged helix-like DNA-binding domain superfamily/Winged helix DNA-binding domain"/>
    <property type="match status" value="1"/>
</dbReference>
<evidence type="ECO:0000256" key="3">
    <source>
        <dbReference type="ARBA" id="ARBA00022630"/>
    </source>
</evidence>
<dbReference type="RefSeq" id="XP_014158629.1">
    <property type="nucleotide sequence ID" value="XM_014303154.1"/>
</dbReference>
<dbReference type="NCBIfam" id="NF004991">
    <property type="entry name" value="PRK06370.1-3"/>
    <property type="match status" value="1"/>
</dbReference>
<dbReference type="FunFam" id="3.30.390.30:FF:000001">
    <property type="entry name" value="Dihydrolipoyl dehydrogenase"/>
    <property type="match status" value="1"/>
</dbReference>
<evidence type="ECO:0000256" key="7">
    <source>
        <dbReference type="ARBA" id="ARBA00023157"/>
    </source>
</evidence>
<comment type="cofactor">
    <cofactor evidence="1">
        <name>FAD</name>
        <dbReference type="ChEBI" id="CHEBI:57692"/>
    </cofactor>
</comment>
<dbReference type="Gene3D" id="3.50.50.60">
    <property type="entry name" value="FAD/NAD(P)-binding domain"/>
    <property type="match status" value="2"/>
</dbReference>
<dbReference type="PROSITE" id="PS00076">
    <property type="entry name" value="PYRIDINE_REDOX_1"/>
    <property type="match status" value="1"/>
</dbReference>
<evidence type="ECO:0000256" key="4">
    <source>
        <dbReference type="ARBA" id="ARBA00022827"/>
    </source>
</evidence>
<keyword evidence="7" id="KW-1015">Disulfide bond</keyword>
<evidence type="ECO:0000313" key="11">
    <source>
        <dbReference type="EMBL" id="KNC84727.1"/>
    </source>
</evidence>
<dbReference type="GO" id="GO:0035556">
    <property type="term" value="P:intracellular signal transduction"/>
    <property type="evidence" value="ECO:0007669"/>
    <property type="project" value="InterPro"/>
</dbReference>
<proteinExistence type="inferred from homology"/>
<dbReference type="Gene3D" id="3.30.390.30">
    <property type="match status" value="1"/>
</dbReference>
<evidence type="ECO:0000256" key="9">
    <source>
        <dbReference type="RuleBase" id="RU003691"/>
    </source>
</evidence>
<feature type="domain" description="DEP" evidence="10">
    <location>
        <begin position="39"/>
        <end position="112"/>
    </location>
</feature>
<dbReference type="InterPro" id="IPR023753">
    <property type="entry name" value="FAD/NAD-binding_dom"/>
</dbReference>
<evidence type="ECO:0000256" key="5">
    <source>
        <dbReference type="ARBA" id="ARBA00022857"/>
    </source>
</evidence>
<dbReference type="eggNOG" id="KOG2378">
    <property type="taxonomic scope" value="Eukaryota"/>
</dbReference>
<dbReference type="SUPFAM" id="SSF51905">
    <property type="entry name" value="FAD/NAD(P)-binding domain"/>
    <property type="match status" value="1"/>
</dbReference>
<dbReference type="SUPFAM" id="SSF46785">
    <property type="entry name" value="Winged helix' DNA-binding domain"/>
    <property type="match status" value="1"/>
</dbReference>
<sequence>MKRGDDSQTHQPSRKCILGSEMTQTTLKKDALADLISQLRFGVDVRDRTYHLKAYKQVFVGSDAVDFIEVTAGVGRAEALNLGKEMFKQGVFEHATGDHDLKDAYYFYRFKDDVAVHTLFGDHPYLQGEENVVSSPSPFTGHDYNEKYSDTLMETLDWLEVSPLDVHNNKLLSNVHPTQYKNPSPQPNYNMVVIGAGAAGLVTAIASAGVGAKVAIIEKHLMGGDCLNVGCVPSKALIRAARAIYEVKNSEQFGITCSDVKVDFGKIMERMRRLRAQISDVDSVQRFSKAGVDVYIGEGKFTSKNTVEVNGQTLKFSKACVATGGRAGVPAIPGIQDIKFLTNATLFNLTELPKRFGVIGTGAIGCEMAQSFRRFGSEVSLFGRSGHLLGAEEQDAIDAITNQFEKEGIKLYLSSDYERIEKREGAEKETEIVLHMKNGDKFVFDELLVAAGRVPNVENLNLDVAGVDFDKKTGVVVNDYLQTTNSNIYAAGDICFKYKFTHVADFLARIVVRNALFFGKSKASDLLIPWAIYTEPEVAHVGLYEKDAIAKHGSVDVYKQKMDEVDRAILEGETEGFVKVVTKKGSADVIGATVVAGHAGDMISELTVAMAGGVNLQALSTIIHPYPTQAEAIRKIGDQYNRTRLTPVAKKLLNGLLAIQR</sequence>
<dbReference type="InterPro" id="IPR012999">
    <property type="entry name" value="Pyr_OxRdtase_I_AS"/>
</dbReference>
<protein>
    <recommendedName>
        <fullName evidence="10">DEP domain-containing protein</fullName>
    </recommendedName>
</protein>
<dbReference type="InterPro" id="IPR016156">
    <property type="entry name" value="FAD/NAD-linked_Rdtase_dimer_sf"/>
</dbReference>
<dbReference type="Pfam" id="PF07992">
    <property type="entry name" value="Pyr_redox_2"/>
    <property type="match status" value="1"/>
</dbReference>
<dbReference type="InterPro" id="IPR036388">
    <property type="entry name" value="WH-like_DNA-bd_sf"/>
</dbReference>
<dbReference type="GO" id="GO:0003955">
    <property type="term" value="F:NAD(P)H dehydrogenase (quinone) activity"/>
    <property type="evidence" value="ECO:0007669"/>
    <property type="project" value="TreeGrafter"/>
</dbReference>
<keyword evidence="8 9" id="KW-0676">Redox-active center</keyword>
<dbReference type="InterPro" id="IPR000591">
    <property type="entry name" value="DEP_dom"/>
</dbReference>
<dbReference type="InterPro" id="IPR036188">
    <property type="entry name" value="FAD/NAD-bd_sf"/>
</dbReference>
<dbReference type="OrthoDB" id="361797at2759"/>
<evidence type="ECO:0000259" key="10">
    <source>
        <dbReference type="PROSITE" id="PS50186"/>
    </source>
</evidence>
<dbReference type="GO" id="GO:0050660">
    <property type="term" value="F:flavin adenine dinucleotide binding"/>
    <property type="evidence" value="ECO:0007669"/>
    <property type="project" value="TreeGrafter"/>
</dbReference>
<dbReference type="PROSITE" id="PS50186">
    <property type="entry name" value="DEP"/>
    <property type="match status" value="1"/>
</dbReference>
<dbReference type="PANTHER" id="PTHR43014:SF2">
    <property type="entry name" value="MERCURIC REDUCTASE"/>
    <property type="match status" value="1"/>
</dbReference>
<dbReference type="GO" id="GO:0016668">
    <property type="term" value="F:oxidoreductase activity, acting on a sulfur group of donors, NAD(P) as acceptor"/>
    <property type="evidence" value="ECO:0007669"/>
    <property type="project" value="InterPro"/>
</dbReference>
<dbReference type="SUPFAM" id="SSF55424">
    <property type="entry name" value="FAD/NAD-linked reductases, dimerisation (C-terminal) domain"/>
    <property type="match status" value="1"/>
</dbReference>
<dbReference type="EMBL" id="KQ241745">
    <property type="protein sequence ID" value="KNC84727.1"/>
    <property type="molecule type" value="Genomic_DNA"/>
</dbReference>
<dbReference type="SMART" id="SM00049">
    <property type="entry name" value="DEP"/>
    <property type="match status" value="1"/>
</dbReference>
<keyword evidence="5" id="KW-0521">NADP</keyword>
<organism evidence="11 12">
    <name type="scientific">Sphaeroforma arctica JP610</name>
    <dbReference type="NCBI Taxonomy" id="667725"/>
    <lineage>
        <taxon>Eukaryota</taxon>
        <taxon>Ichthyosporea</taxon>
        <taxon>Ichthyophonida</taxon>
        <taxon>Sphaeroforma</taxon>
    </lineage>
</organism>
<gene>
    <name evidence="11" type="ORF">SARC_03068</name>
</gene>
<dbReference type="Pfam" id="PF00610">
    <property type="entry name" value="DEP"/>
    <property type="match status" value="1"/>
</dbReference>
<evidence type="ECO:0000313" key="12">
    <source>
        <dbReference type="Proteomes" id="UP000054560"/>
    </source>
</evidence>
<keyword evidence="4 9" id="KW-0274">FAD</keyword>
<dbReference type="InterPro" id="IPR004099">
    <property type="entry name" value="Pyr_nucl-diS_OxRdtase_dimer"/>
</dbReference>
<evidence type="ECO:0000256" key="1">
    <source>
        <dbReference type="ARBA" id="ARBA00001974"/>
    </source>
</evidence>
<dbReference type="Pfam" id="PF02852">
    <property type="entry name" value="Pyr_redox_dim"/>
    <property type="match status" value="1"/>
</dbReference>
<dbReference type="Proteomes" id="UP000054560">
    <property type="component" value="Unassembled WGS sequence"/>
</dbReference>
<evidence type="ECO:0000256" key="8">
    <source>
        <dbReference type="ARBA" id="ARBA00023284"/>
    </source>
</evidence>
<comment type="similarity">
    <text evidence="2 9">Belongs to the class-I pyridine nucleotide-disulfide oxidoreductase family.</text>
</comment>
<dbReference type="eggNOG" id="KOG1335">
    <property type="taxonomic scope" value="Eukaryota"/>
</dbReference>
<keyword evidence="3 9" id="KW-0285">Flavoprotein</keyword>
<dbReference type="InterPro" id="IPR036390">
    <property type="entry name" value="WH_DNA-bd_sf"/>
</dbReference>
<keyword evidence="6 9" id="KW-0560">Oxidoreductase</keyword>
<dbReference type="GeneID" id="25903572"/>
<evidence type="ECO:0000256" key="6">
    <source>
        <dbReference type="ARBA" id="ARBA00023002"/>
    </source>
</evidence>
<reference evidence="11 12" key="1">
    <citation type="submission" date="2011-02" db="EMBL/GenBank/DDBJ databases">
        <title>The Genome Sequence of Sphaeroforma arctica JP610.</title>
        <authorList>
            <consortium name="The Broad Institute Genome Sequencing Platform"/>
            <person name="Russ C."/>
            <person name="Cuomo C."/>
            <person name="Young S.K."/>
            <person name="Zeng Q."/>
            <person name="Gargeya S."/>
            <person name="Alvarado L."/>
            <person name="Berlin A."/>
            <person name="Chapman S.B."/>
            <person name="Chen Z."/>
            <person name="Freedman E."/>
            <person name="Gellesch M."/>
            <person name="Goldberg J."/>
            <person name="Griggs A."/>
            <person name="Gujja S."/>
            <person name="Heilman E."/>
            <person name="Heiman D."/>
            <person name="Howarth C."/>
            <person name="Mehta T."/>
            <person name="Neiman D."/>
            <person name="Pearson M."/>
            <person name="Roberts A."/>
            <person name="Saif S."/>
            <person name="Shea T."/>
            <person name="Shenoy N."/>
            <person name="Sisk P."/>
            <person name="Stolte C."/>
            <person name="Sykes S."/>
            <person name="White J."/>
            <person name="Yandava C."/>
            <person name="Burger G."/>
            <person name="Gray M.W."/>
            <person name="Holland P.W.H."/>
            <person name="King N."/>
            <person name="Lang F.B.F."/>
            <person name="Roger A.J."/>
            <person name="Ruiz-Trillo I."/>
            <person name="Haas B."/>
            <person name="Nusbaum C."/>
            <person name="Birren B."/>
        </authorList>
    </citation>
    <scope>NUCLEOTIDE SEQUENCE [LARGE SCALE GENOMIC DNA]</scope>
    <source>
        <strain evidence="11 12">JP610</strain>
    </source>
</reference>